<dbReference type="InterPro" id="IPR011006">
    <property type="entry name" value="CheY-like_superfamily"/>
</dbReference>
<evidence type="ECO:0000256" key="4">
    <source>
        <dbReference type="PROSITE-ProRule" id="PRU00169"/>
    </source>
</evidence>
<organism evidence="7 8">
    <name type="scientific">Lysobacter capsici AZ78</name>
    <dbReference type="NCBI Taxonomy" id="1444315"/>
    <lineage>
        <taxon>Bacteria</taxon>
        <taxon>Pseudomonadati</taxon>
        <taxon>Pseudomonadota</taxon>
        <taxon>Gammaproteobacteria</taxon>
        <taxon>Lysobacterales</taxon>
        <taxon>Lysobacteraceae</taxon>
        <taxon>Lysobacter</taxon>
    </lineage>
</organism>
<accession>A0A108U5G7</accession>
<dbReference type="PROSITE" id="PS50887">
    <property type="entry name" value="GGDEF"/>
    <property type="match status" value="1"/>
</dbReference>
<dbReference type="PROSITE" id="PS50110">
    <property type="entry name" value="RESPONSE_REGULATORY"/>
    <property type="match status" value="1"/>
</dbReference>
<comment type="cofactor">
    <cofactor evidence="1">
        <name>Mg(2+)</name>
        <dbReference type="ChEBI" id="CHEBI:18420"/>
    </cofactor>
</comment>
<dbReference type="Gene3D" id="3.30.70.270">
    <property type="match status" value="1"/>
</dbReference>
<dbReference type="PANTHER" id="PTHR45138">
    <property type="entry name" value="REGULATORY COMPONENTS OF SENSORY TRANSDUCTION SYSTEM"/>
    <property type="match status" value="1"/>
</dbReference>
<dbReference type="GO" id="GO:0000160">
    <property type="term" value="P:phosphorelay signal transduction system"/>
    <property type="evidence" value="ECO:0007669"/>
    <property type="project" value="InterPro"/>
</dbReference>
<evidence type="ECO:0000259" key="6">
    <source>
        <dbReference type="PROSITE" id="PS50887"/>
    </source>
</evidence>
<dbReference type="GO" id="GO:0005886">
    <property type="term" value="C:plasma membrane"/>
    <property type="evidence" value="ECO:0007669"/>
    <property type="project" value="TreeGrafter"/>
</dbReference>
<evidence type="ECO:0000313" key="8">
    <source>
        <dbReference type="Proteomes" id="UP000023435"/>
    </source>
</evidence>
<dbReference type="FunFam" id="3.30.70.270:FF:000001">
    <property type="entry name" value="Diguanylate cyclase domain protein"/>
    <property type="match status" value="1"/>
</dbReference>
<evidence type="ECO:0000256" key="3">
    <source>
        <dbReference type="ARBA" id="ARBA00034247"/>
    </source>
</evidence>
<dbReference type="EC" id="2.7.7.65" evidence="2"/>
<gene>
    <name evidence="7" type="ORF">AZ78_0465</name>
</gene>
<keyword evidence="8" id="KW-1185">Reference proteome</keyword>
<dbReference type="SMART" id="SM00267">
    <property type="entry name" value="GGDEF"/>
    <property type="match status" value="1"/>
</dbReference>
<proteinExistence type="predicted"/>
<protein>
    <recommendedName>
        <fullName evidence="2">diguanylate cyclase</fullName>
        <ecNumber evidence="2">2.7.7.65</ecNumber>
    </recommendedName>
</protein>
<dbReference type="Proteomes" id="UP000023435">
    <property type="component" value="Unassembled WGS sequence"/>
</dbReference>
<dbReference type="Gene3D" id="3.40.50.2300">
    <property type="match status" value="1"/>
</dbReference>
<keyword evidence="4" id="KW-0597">Phosphoprotein</keyword>
<dbReference type="InterPro" id="IPR000160">
    <property type="entry name" value="GGDEF_dom"/>
</dbReference>
<evidence type="ECO:0000256" key="2">
    <source>
        <dbReference type="ARBA" id="ARBA00012528"/>
    </source>
</evidence>
<evidence type="ECO:0000259" key="5">
    <source>
        <dbReference type="PROSITE" id="PS50110"/>
    </source>
</evidence>
<sequence>MVLLVDDQPFIGEAVRRALAKERDIDFHYCSSASDAVAMAESLQPTVIMQDLIMPDVDGMTLVHLYKLHPGLSSVPVVVLSSKEDAAVKSQAFATGATDYLVKLPDPIELIARVRHYSQSYLNQVERDLAYQALHESQQKLLEMNETLRRLSDVDGLTGLNNRRYLDRYLDQEWRRAARERRDFSILMIDVDNFKAYNDVYGHLAGDEALKTVASEIQRCAHRPADVAARFGGEEFSLILPATSMEGARLVADLICTSVYQLGIPNRGAPLERVTVSIGGATCSLSQVESHETLLEAADLALYEAKRMGKNQAVLRELG</sequence>
<feature type="domain" description="GGDEF" evidence="6">
    <location>
        <begin position="182"/>
        <end position="318"/>
    </location>
</feature>
<dbReference type="EMBL" id="JAJA02000001">
    <property type="protein sequence ID" value="KWS02919.1"/>
    <property type="molecule type" value="Genomic_DNA"/>
</dbReference>
<evidence type="ECO:0000256" key="1">
    <source>
        <dbReference type="ARBA" id="ARBA00001946"/>
    </source>
</evidence>
<dbReference type="GO" id="GO:0052621">
    <property type="term" value="F:diguanylate cyclase activity"/>
    <property type="evidence" value="ECO:0007669"/>
    <property type="project" value="UniProtKB-EC"/>
</dbReference>
<dbReference type="NCBIfam" id="TIGR00254">
    <property type="entry name" value="GGDEF"/>
    <property type="match status" value="1"/>
</dbReference>
<reference evidence="7 8" key="1">
    <citation type="journal article" date="2014" name="Genome Announc.">
        <title>Draft Genome Sequence of Lysobacter capsici AZ78, a Bacterium Antagonistic to Plant-Pathogenic Oomycetes.</title>
        <authorList>
            <person name="Puopolo G."/>
            <person name="Sonego P."/>
            <person name="Engelen K."/>
            <person name="Pertot I."/>
        </authorList>
    </citation>
    <scope>NUCLEOTIDE SEQUENCE [LARGE SCALE GENOMIC DNA]</scope>
    <source>
        <strain evidence="7 8">AZ78</strain>
    </source>
</reference>
<dbReference type="Pfam" id="PF00072">
    <property type="entry name" value="Response_reg"/>
    <property type="match status" value="1"/>
</dbReference>
<comment type="caution">
    <text evidence="7">The sequence shown here is derived from an EMBL/GenBank/DDBJ whole genome shotgun (WGS) entry which is preliminary data.</text>
</comment>
<name>A0A108U5G7_9GAMM</name>
<dbReference type="SUPFAM" id="SSF52172">
    <property type="entry name" value="CheY-like"/>
    <property type="match status" value="1"/>
</dbReference>
<dbReference type="InterPro" id="IPR050469">
    <property type="entry name" value="Diguanylate_Cyclase"/>
</dbReference>
<dbReference type="InterPro" id="IPR029787">
    <property type="entry name" value="Nucleotide_cyclase"/>
</dbReference>
<feature type="domain" description="Response regulatory" evidence="5">
    <location>
        <begin position="1"/>
        <end position="118"/>
    </location>
</feature>
<dbReference type="GO" id="GO:1902201">
    <property type="term" value="P:negative regulation of bacterial-type flagellum-dependent cell motility"/>
    <property type="evidence" value="ECO:0007669"/>
    <property type="project" value="TreeGrafter"/>
</dbReference>
<dbReference type="Pfam" id="PF00990">
    <property type="entry name" value="GGDEF"/>
    <property type="match status" value="1"/>
</dbReference>
<dbReference type="SUPFAM" id="SSF55073">
    <property type="entry name" value="Nucleotide cyclase"/>
    <property type="match status" value="1"/>
</dbReference>
<dbReference type="PANTHER" id="PTHR45138:SF9">
    <property type="entry name" value="DIGUANYLATE CYCLASE DGCM-RELATED"/>
    <property type="match status" value="1"/>
</dbReference>
<dbReference type="GO" id="GO:0043709">
    <property type="term" value="P:cell adhesion involved in single-species biofilm formation"/>
    <property type="evidence" value="ECO:0007669"/>
    <property type="project" value="TreeGrafter"/>
</dbReference>
<feature type="modified residue" description="4-aspartylphosphate" evidence="4">
    <location>
        <position position="51"/>
    </location>
</feature>
<dbReference type="AlphaFoldDB" id="A0A108U5G7"/>
<dbReference type="InterPro" id="IPR001789">
    <property type="entry name" value="Sig_transdc_resp-reg_receiver"/>
</dbReference>
<dbReference type="SMART" id="SM00448">
    <property type="entry name" value="REC"/>
    <property type="match status" value="1"/>
</dbReference>
<evidence type="ECO:0000313" key="7">
    <source>
        <dbReference type="EMBL" id="KWS02919.1"/>
    </source>
</evidence>
<dbReference type="CDD" id="cd01949">
    <property type="entry name" value="GGDEF"/>
    <property type="match status" value="1"/>
</dbReference>
<comment type="catalytic activity">
    <reaction evidence="3">
        <text>2 GTP = 3',3'-c-di-GMP + 2 diphosphate</text>
        <dbReference type="Rhea" id="RHEA:24898"/>
        <dbReference type="ChEBI" id="CHEBI:33019"/>
        <dbReference type="ChEBI" id="CHEBI:37565"/>
        <dbReference type="ChEBI" id="CHEBI:58805"/>
        <dbReference type="EC" id="2.7.7.65"/>
    </reaction>
</comment>
<dbReference type="InterPro" id="IPR043128">
    <property type="entry name" value="Rev_trsase/Diguanyl_cyclase"/>
</dbReference>